<protein>
    <submittedName>
        <fullName evidence="2">Uncharacterized protein</fullName>
    </submittedName>
</protein>
<dbReference type="EMBL" id="CAADFU010000207">
    <property type="protein sequence ID" value="VFK49643.1"/>
    <property type="molecule type" value="Genomic_DNA"/>
</dbReference>
<reference evidence="2" key="1">
    <citation type="submission" date="2019-02" db="EMBL/GenBank/DDBJ databases">
        <authorList>
            <person name="Gruber-Vodicka R. H."/>
            <person name="Seah K. B. B."/>
        </authorList>
    </citation>
    <scope>NUCLEOTIDE SEQUENCE</scope>
    <source>
        <strain evidence="3">BECK_S127</strain>
        <strain evidence="2">BECK_S1320</strain>
        <strain evidence="1">BECK_S1321</strain>
    </source>
</reference>
<dbReference type="EMBL" id="CAADFR010000205">
    <property type="protein sequence ID" value="VFK45037.1"/>
    <property type="molecule type" value="Genomic_DNA"/>
</dbReference>
<accession>A0A450Z772</accession>
<organism evidence="2">
    <name type="scientific">Candidatus Kentrum sp. SD</name>
    <dbReference type="NCBI Taxonomy" id="2126332"/>
    <lineage>
        <taxon>Bacteria</taxon>
        <taxon>Pseudomonadati</taxon>
        <taxon>Pseudomonadota</taxon>
        <taxon>Gammaproteobacteria</taxon>
        <taxon>Candidatus Kentrum</taxon>
    </lineage>
</organism>
<evidence type="ECO:0000313" key="2">
    <source>
        <dbReference type="EMBL" id="VFK49643.1"/>
    </source>
</evidence>
<dbReference type="AlphaFoldDB" id="A0A450Z772"/>
<sequence length="42" mass="4824">MGTHGLYFLYRDEKGRKLTDALTSEHHFEQAGFKTLLRGVAK</sequence>
<gene>
    <name evidence="3" type="ORF">BECKSD772D_GA0070982_11833</name>
    <name evidence="2" type="ORF">BECKSD772E_GA0070983_12078</name>
    <name evidence="1" type="ORF">BECKSD772F_GA0070984_12058</name>
</gene>
<proteinExistence type="predicted"/>
<name>A0A450Z772_9GAMM</name>
<dbReference type="EMBL" id="CAADHB010000183">
    <property type="protein sequence ID" value="VFK80949.1"/>
    <property type="molecule type" value="Genomic_DNA"/>
</dbReference>
<evidence type="ECO:0000313" key="1">
    <source>
        <dbReference type="EMBL" id="VFK45037.1"/>
    </source>
</evidence>
<evidence type="ECO:0000313" key="3">
    <source>
        <dbReference type="EMBL" id="VFK80949.1"/>
    </source>
</evidence>